<evidence type="ECO:0000313" key="2">
    <source>
        <dbReference type="Proteomes" id="UP000191124"/>
    </source>
</evidence>
<name>A0A1S9VAX7_BACCE</name>
<dbReference type="Pfam" id="PF19786">
    <property type="entry name" value="DUF6270"/>
    <property type="match status" value="1"/>
</dbReference>
<accession>A0A1S9VAX7</accession>
<reference evidence="1 2" key="1">
    <citation type="submission" date="2017-01" db="EMBL/GenBank/DDBJ databases">
        <title>Bacillus cereus isolates.</title>
        <authorList>
            <person name="Beno S.M."/>
        </authorList>
    </citation>
    <scope>NUCLEOTIDE SEQUENCE [LARGE SCALE GENOMIC DNA]</scope>
    <source>
        <strain evidence="1 2">FSL M7-1219</strain>
    </source>
</reference>
<sequence>MNVVVTNINFNNGYIYIEGKTDFILDEKSCFLSIRRRESEHGIEYVENHSFPIEVSGKTFKFKKDIDLLFKETSIENNLIWDLFLICNGRYIKLKTESSLDFKGNSYHLLDNTLFKAKPYITGYKGISIYVIQNDIKALMKDAEFNQGILNVSFYLEQLQDVNVEGKLVSLILKKREQEGLFEYYETKLIETNVNQGIFKFSMNIDQMFKDYKLSSNMIWDAFVEIQDSNGVGIEVPLIGTSSNKLKFGYHNFIHDDLFRVKPYITGLDNLALFIRQKEVIIKSSDFKFENNTIYVEGKVSSDEYNVLELDENVAYIVFKKRYTANGEPIYFEEIVQNLNILNGNFKIDLDVSELLKNQNIRQKDVWDIFVRLMTLDGRMLDVELKPEKHLEKSSYMYEAMVGNSEWKFKPYVNAKKSFSIYFLDSGKMMEGSVKIAVLGSCFSRNAFNSGEYFNPGYKKNYNCNLTQFHSSIVSIMSNPVHIDIERLENVTEKNKEFIRCDFEKDFFDKLKEAKPDYLIVDLYSDAARDLIKLNDESYISASLVLRESQYFKELREYEHIGHSNNQLYFKIWQDYMEKFARKVKEILPEERIILNTGGFTYKYIDIDAKVKKFSRPEIIKRNNYFWDILNGWFINCIPNCKVLDLKDTDYIGQYNHPFGNTFSHYQPGYYKEFMNRLNKFIMQDLQRKIYNSLERY</sequence>
<gene>
    <name evidence="1" type="ORF">BW892_01535</name>
</gene>
<dbReference type="AlphaFoldDB" id="A0A1S9VAX7"/>
<proteinExistence type="predicted"/>
<protein>
    <recommendedName>
        <fullName evidence="3">Teichoic acid biosynthesis protein</fullName>
    </recommendedName>
</protein>
<evidence type="ECO:0000313" key="1">
    <source>
        <dbReference type="EMBL" id="OOR31534.1"/>
    </source>
</evidence>
<comment type="caution">
    <text evidence="1">The sequence shown here is derived from an EMBL/GenBank/DDBJ whole genome shotgun (WGS) entry which is preliminary data.</text>
</comment>
<dbReference type="InterPro" id="IPR046237">
    <property type="entry name" value="DUF6270"/>
</dbReference>
<evidence type="ECO:0008006" key="3">
    <source>
        <dbReference type="Google" id="ProtNLM"/>
    </source>
</evidence>
<dbReference type="RefSeq" id="WP_078179504.1">
    <property type="nucleotide sequence ID" value="NZ_MUAL01000001.1"/>
</dbReference>
<organism evidence="1 2">
    <name type="scientific">Bacillus cereus</name>
    <dbReference type="NCBI Taxonomy" id="1396"/>
    <lineage>
        <taxon>Bacteria</taxon>
        <taxon>Bacillati</taxon>
        <taxon>Bacillota</taxon>
        <taxon>Bacilli</taxon>
        <taxon>Bacillales</taxon>
        <taxon>Bacillaceae</taxon>
        <taxon>Bacillus</taxon>
        <taxon>Bacillus cereus group</taxon>
    </lineage>
</organism>
<dbReference type="EMBL" id="MUAL01000001">
    <property type="protein sequence ID" value="OOR31534.1"/>
    <property type="molecule type" value="Genomic_DNA"/>
</dbReference>
<dbReference type="Proteomes" id="UP000191124">
    <property type="component" value="Unassembled WGS sequence"/>
</dbReference>